<dbReference type="Gene3D" id="3.40.720.10">
    <property type="entry name" value="Alkaline Phosphatase, subunit A"/>
    <property type="match status" value="1"/>
</dbReference>
<proteinExistence type="predicted"/>
<accession>A0ABT3PXZ5</accession>
<dbReference type="InterPro" id="IPR017850">
    <property type="entry name" value="Alkaline_phosphatase_core_sf"/>
</dbReference>
<dbReference type="EMBL" id="JAJNDC010000001">
    <property type="protein sequence ID" value="MCW9712725.1"/>
    <property type="molecule type" value="Genomic_DNA"/>
</dbReference>
<dbReference type="PANTHER" id="PTHR43751">
    <property type="entry name" value="SULFATASE"/>
    <property type="match status" value="1"/>
</dbReference>
<dbReference type="PANTHER" id="PTHR43751:SF1">
    <property type="entry name" value="SULFATASE ATSG-RELATED"/>
    <property type="match status" value="1"/>
</dbReference>
<dbReference type="RefSeq" id="WP_345694243.1">
    <property type="nucleotide sequence ID" value="NZ_BAABRS010000001.1"/>
</dbReference>
<dbReference type="InterPro" id="IPR000917">
    <property type="entry name" value="Sulfatase_N"/>
</dbReference>
<keyword evidence="4" id="KW-1185">Reference proteome</keyword>
<feature type="compositionally biased region" description="Basic and acidic residues" evidence="1">
    <location>
        <begin position="121"/>
        <end position="136"/>
    </location>
</feature>
<evidence type="ECO:0000313" key="3">
    <source>
        <dbReference type="EMBL" id="MCW9712725.1"/>
    </source>
</evidence>
<evidence type="ECO:0000259" key="2">
    <source>
        <dbReference type="Pfam" id="PF00884"/>
    </source>
</evidence>
<reference evidence="3 4" key="1">
    <citation type="submission" date="2021-11" db="EMBL/GenBank/DDBJ databases">
        <title>Aliifidinibius sp. nov., a new bacterium isolated from saline soil.</title>
        <authorList>
            <person name="Galisteo C."/>
            <person name="De La Haba R."/>
            <person name="Sanchez-Porro C."/>
            <person name="Ventosa A."/>
        </authorList>
    </citation>
    <scope>NUCLEOTIDE SEQUENCE [LARGE SCALE GENOMIC DNA]</scope>
    <source>
        <strain evidence="3 4">KACC 190600</strain>
    </source>
</reference>
<protein>
    <submittedName>
        <fullName evidence="3">Sulfatase</fullName>
    </submittedName>
</protein>
<dbReference type="Proteomes" id="UP001207337">
    <property type="component" value="Unassembled WGS sequence"/>
</dbReference>
<feature type="domain" description="Sulfatase N-terminal" evidence="2">
    <location>
        <begin position="11"/>
        <end position="301"/>
    </location>
</feature>
<feature type="region of interest" description="Disordered" evidence="1">
    <location>
        <begin position="121"/>
        <end position="143"/>
    </location>
</feature>
<dbReference type="Pfam" id="PF00884">
    <property type="entry name" value="Sulfatase"/>
    <property type="match status" value="1"/>
</dbReference>
<gene>
    <name evidence="3" type="ORF">LQ318_07400</name>
</gene>
<evidence type="ECO:0000256" key="1">
    <source>
        <dbReference type="SAM" id="MobiDB-lite"/>
    </source>
</evidence>
<sequence>MGQSPDENTSPNILFAISDDQSFPHASAYGTDWVKTPAFDRVAEEGIRFDQAYVPNPKCAPSRSIILTGRNSWQLEEAANHWPEFPQKFKVYTEALAEAGYFVGSTGKKWAPGIAKTADGETRHLTGQPYDEHKTEPPTSNISNNDYAANFEAFLEDRSGNEPFAFWYGAREPHRAYEYRSGIEKGDKDPAEIDSVPAFWPDRDSIRTDMLDYAFEIEHFDRHLGRMLTLLEEHGELQNTIVVVTADNGMPFPRIKGQTYEHSAHMPLAIMWPEGIAEPGRVVDDFVSFADFAPTFIELAGLDWEETGMHPTVGRSLTDIFSSGKNGQVNPKRDHVLLGKERHDVGRPYDWGYPVRGIIRGNMMYLRNFKPDRWPTGNPETGYLNTDGSPTKTVILDNRTASGMYHYWDQNFGKRPSEELYNITDDPDALHNLADDPEYQEMKQELKSELYQKLKEQDDPRMFGRGYVFDEYRYMDEGTYNFYHRYMSGEQMNTGWVNDSDFEEKPLPGQ</sequence>
<dbReference type="CDD" id="cd16027">
    <property type="entry name" value="SGSH"/>
    <property type="match status" value="1"/>
</dbReference>
<comment type="caution">
    <text evidence="3">The sequence shown here is derived from an EMBL/GenBank/DDBJ whole genome shotgun (WGS) entry which is preliminary data.</text>
</comment>
<dbReference type="SUPFAM" id="SSF53649">
    <property type="entry name" value="Alkaline phosphatase-like"/>
    <property type="match status" value="1"/>
</dbReference>
<dbReference type="InterPro" id="IPR052701">
    <property type="entry name" value="GAG_Ulvan_Degrading_Sulfatases"/>
</dbReference>
<organism evidence="3 4">
    <name type="scientific">Fodinibius salicampi</name>
    <dbReference type="NCBI Taxonomy" id="1920655"/>
    <lineage>
        <taxon>Bacteria</taxon>
        <taxon>Pseudomonadati</taxon>
        <taxon>Balneolota</taxon>
        <taxon>Balneolia</taxon>
        <taxon>Balneolales</taxon>
        <taxon>Balneolaceae</taxon>
        <taxon>Fodinibius</taxon>
    </lineage>
</organism>
<evidence type="ECO:0000313" key="4">
    <source>
        <dbReference type="Proteomes" id="UP001207337"/>
    </source>
</evidence>
<name>A0ABT3PXZ5_9BACT</name>